<sequence length="281" mass="33138">MARLLWHVKRKLKEFLPFPYTVNFVIAGTQKGGTSALDAYLREHPQICMAAKKELHFFDRDAWFCHGRPNYARYHSWFSPKPGHMILGESTPIYMYWAPAAKRIQRYNPDMKLLIVLRNPIDRAYSHWNMECARKRESLPFWEAITREKERCAEAQPRQHRIYSYVDRGFYAQQIQHLWRYFPKQQVLVIKNEDLRESPNQTLSLVSDFLGITPQVTAQVKNVHSRPYQSNITDREREYLAHLYAPDIHLLEKSLGWDCSDWLKGVAKLRTATPGFSASPR</sequence>
<dbReference type="PANTHER" id="PTHR10605:SF56">
    <property type="entry name" value="BIFUNCTIONAL HEPARAN SULFATE N-DEACETYLASE_N-SULFOTRANSFERASE"/>
    <property type="match status" value="1"/>
</dbReference>
<dbReference type="InterPro" id="IPR037359">
    <property type="entry name" value="NST/OST"/>
</dbReference>
<dbReference type="Proteomes" id="UP000256561">
    <property type="component" value="Unassembled WGS sequence"/>
</dbReference>
<dbReference type="AlphaFoldDB" id="A0A3D8MC97"/>
<reference evidence="5" key="1">
    <citation type="submission" date="2018-08" db="EMBL/GenBank/DDBJ databases">
        <authorList>
            <person name="Zhang J."/>
            <person name="Du Z.-J."/>
        </authorList>
    </citation>
    <scope>NUCLEOTIDE SEQUENCE [LARGE SCALE GENOMIC DNA]</scope>
    <source>
        <strain evidence="5">KCTC 52655</strain>
    </source>
</reference>
<keyword evidence="5" id="KW-1185">Reference proteome</keyword>
<dbReference type="InterPro" id="IPR027417">
    <property type="entry name" value="P-loop_NTPase"/>
</dbReference>
<dbReference type="OrthoDB" id="9075305at2"/>
<protein>
    <submittedName>
        <fullName evidence="4">Sulfotransferase</fullName>
    </submittedName>
</protein>
<dbReference type="PANTHER" id="PTHR10605">
    <property type="entry name" value="HEPARAN SULFATE SULFOTRANSFERASE"/>
    <property type="match status" value="1"/>
</dbReference>
<dbReference type="RefSeq" id="WP_115592096.1">
    <property type="nucleotide sequence ID" value="NZ_QRHA01000002.1"/>
</dbReference>
<keyword evidence="2" id="KW-0325">Glycoprotein</keyword>
<organism evidence="4 5">
    <name type="scientific">Alteromonas aestuariivivens</name>
    <dbReference type="NCBI Taxonomy" id="1938339"/>
    <lineage>
        <taxon>Bacteria</taxon>
        <taxon>Pseudomonadati</taxon>
        <taxon>Pseudomonadota</taxon>
        <taxon>Gammaproteobacteria</taxon>
        <taxon>Alteromonadales</taxon>
        <taxon>Alteromonadaceae</taxon>
        <taxon>Alteromonas/Salinimonas group</taxon>
        <taxon>Alteromonas</taxon>
    </lineage>
</organism>
<evidence type="ECO:0000313" key="5">
    <source>
        <dbReference type="Proteomes" id="UP000256561"/>
    </source>
</evidence>
<name>A0A3D8MC97_9ALTE</name>
<accession>A0A3D8MC97</accession>
<evidence type="ECO:0000259" key="3">
    <source>
        <dbReference type="Pfam" id="PF00685"/>
    </source>
</evidence>
<dbReference type="InterPro" id="IPR000863">
    <property type="entry name" value="Sulfotransferase_dom"/>
</dbReference>
<evidence type="ECO:0000313" key="4">
    <source>
        <dbReference type="EMBL" id="RDV28138.1"/>
    </source>
</evidence>
<dbReference type="Pfam" id="PF00685">
    <property type="entry name" value="Sulfotransfer_1"/>
    <property type="match status" value="1"/>
</dbReference>
<keyword evidence="1 4" id="KW-0808">Transferase</keyword>
<dbReference type="EMBL" id="QRHA01000002">
    <property type="protein sequence ID" value="RDV28138.1"/>
    <property type="molecule type" value="Genomic_DNA"/>
</dbReference>
<proteinExistence type="predicted"/>
<dbReference type="SUPFAM" id="SSF52540">
    <property type="entry name" value="P-loop containing nucleoside triphosphate hydrolases"/>
    <property type="match status" value="1"/>
</dbReference>
<evidence type="ECO:0000256" key="2">
    <source>
        <dbReference type="ARBA" id="ARBA00023180"/>
    </source>
</evidence>
<evidence type="ECO:0000256" key="1">
    <source>
        <dbReference type="ARBA" id="ARBA00022679"/>
    </source>
</evidence>
<feature type="domain" description="Sulfotransferase" evidence="3">
    <location>
        <begin position="24"/>
        <end position="227"/>
    </location>
</feature>
<dbReference type="Gene3D" id="3.40.50.300">
    <property type="entry name" value="P-loop containing nucleotide triphosphate hydrolases"/>
    <property type="match status" value="1"/>
</dbReference>
<comment type="caution">
    <text evidence="4">The sequence shown here is derived from an EMBL/GenBank/DDBJ whole genome shotgun (WGS) entry which is preliminary data.</text>
</comment>
<gene>
    <name evidence="4" type="ORF">DXV75_04025</name>
</gene>
<dbReference type="GO" id="GO:0008146">
    <property type="term" value="F:sulfotransferase activity"/>
    <property type="evidence" value="ECO:0007669"/>
    <property type="project" value="InterPro"/>
</dbReference>